<gene>
    <name evidence="2" type="ORF">TVY486_1006400</name>
</gene>
<feature type="transmembrane region" description="Helical" evidence="1">
    <location>
        <begin position="56"/>
        <end position="72"/>
    </location>
</feature>
<dbReference type="VEuPathDB" id="TriTrypDB:TvY486_1006400"/>
<feature type="transmembrane region" description="Helical" evidence="1">
    <location>
        <begin position="33"/>
        <end position="49"/>
    </location>
</feature>
<organism evidence="2">
    <name type="scientific">Trypanosoma vivax (strain Y486)</name>
    <dbReference type="NCBI Taxonomy" id="1055687"/>
    <lineage>
        <taxon>Eukaryota</taxon>
        <taxon>Discoba</taxon>
        <taxon>Euglenozoa</taxon>
        <taxon>Kinetoplastea</taxon>
        <taxon>Metakinetoplastina</taxon>
        <taxon>Trypanosomatida</taxon>
        <taxon>Trypanosomatidae</taxon>
        <taxon>Trypanosoma</taxon>
        <taxon>Duttonella</taxon>
    </lineage>
</organism>
<keyword evidence="1" id="KW-1133">Transmembrane helix</keyword>
<protein>
    <submittedName>
        <fullName evidence="2">Uncharacterized protein</fullName>
    </submittedName>
</protein>
<evidence type="ECO:0000313" key="2">
    <source>
        <dbReference type="EMBL" id="CCC51591.1"/>
    </source>
</evidence>
<evidence type="ECO:0000256" key="1">
    <source>
        <dbReference type="SAM" id="Phobius"/>
    </source>
</evidence>
<keyword evidence="1" id="KW-0472">Membrane</keyword>
<proteinExistence type="predicted"/>
<dbReference type="EMBL" id="HE573026">
    <property type="protein sequence ID" value="CCC51591.1"/>
    <property type="molecule type" value="Genomic_DNA"/>
</dbReference>
<sequence>MKNKQTMYTLITTANNFFFFLFFVYSIHVCVDPFFIIGNGCTLVNFFFFFPRLKNIFFLFLICLYKCFLYISKLNVAAVHLFSFACRTLFLSNLVLCSVRSISVLC</sequence>
<dbReference type="AlphaFoldDB" id="G0U6T6"/>
<accession>G0U6T6</accession>
<feature type="transmembrane region" description="Helical" evidence="1">
    <location>
        <begin position="7"/>
        <end position="27"/>
    </location>
</feature>
<reference evidence="2" key="1">
    <citation type="journal article" date="2012" name="Proc. Natl. Acad. Sci. U.S.A.">
        <title>Antigenic diversity is generated by distinct evolutionary mechanisms in African trypanosome species.</title>
        <authorList>
            <person name="Jackson A.P."/>
            <person name="Berry A."/>
            <person name="Aslett M."/>
            <person name="Allison H.C."/>
            <person name="Burton P."/>
            <person name="Vavrova-Anderson J."/>
            <person name="Brown R."/>
            <person name="Browne H."/>
            <person name="Corton N."/>
            <person name="Hauser H."/>
            <person name="Gamble J."/>
            <person name="Gilderthorp R."/>
            <person name="Marcello L."/>
            <person name="McQuillan J."/>
            <person name="Otto T.D."/>
            <person name="Quail M.A."/>
            <person name="Sanders M.J."/>
            <person name="van Tonder A."/>
            <person name="Ginger M.L."/>
            <person name="Field M.C."/>
            <person name="Barry J.D."/>
            <person name="Hertz-Fowler C."/>
            <person name="Berriman M."/>
        </authorList>
    </citation>
    <scope>NUCLEOTIDE SEQUENCE</scope>
    <source>
        <strain evidence="2">Y486</strain>
    </source>
</reference>
<name>G0U6T6_TRYVY</name>
<keyword evidence="1" id="KW-0812">Transmembrane</keyword>